<dbReference type="Proteomes" id="UP001302126">
    <property type="component" value="Unassembled WGS sequence"/>
</dbReference>
<keyword evidence="1" id="KW-0472">Membrane</keyword>
<evidence type="ECO:0008006" key="4">
    <source>
        <dbReference type="Google" id="ProtNLM"/>
    </source>
</evidence>
<evidence type="ECO:0000313" key="2">
    <source>
        <dbReference type="EMBL" id="KAK4193752.1"/>
    </source>
</evidence>
<dbReference type="EMBL" id="MU864350">
    <property type="protein sequence ID" value="KAK4193752.1"/>
    <property type="molecule type" value="Genomic_DNA"/>
</dbReference>
<evidence type="ECO:0000256" key="1">
    <source>
        <dbReference type="SAM" id="Phobius"/>
    </source>
</evidence>
<keyword evidence="1" id="KW-1133">Transmembrane helix</keyword>
<feature type="transmembrane region" description="Helical" evidence="1">
    <location>
        <begin position="20"/>
        <end position="49"/>
    </location>
</feature>
<proteinExistence type="predicted"/>
<protein>
    <recommendedName>
        <fullName evidence="4">Transmembrane protein</fullName>
    </recommendedName>
</protein>
<reference evidence="2" key="1">
    <citation type="journal article" date="2023" name="Mol. Phylogenet. Evol.">
        <title>Genome-scale phylogeny and comparative genomics of the fungal order Sordariales.</title>
        <authorList>
            <person name="Hensen N."/>
            <person name="Bonometti L."/>
            <person name="Westerberg I."/>
            <person name="Brannstrom I.O."/>
            <person name="Guillou S."/>
            <person name="Cros-Aarteil S."/>
            <person name="Calhoun S."/>
            <person name="Haridas S."/>
            <person name="Kuo A."/>
            <person name="Mondo S."/>
            <person name="Pangilinan J."/>
            <person name="Riley R."/>
            <person name="LaButti K."/>
            <person name="Andreopoulos B."/>
            <person name="Lipzen A."/>
            <person name="Chen C."/>
            <person name="Yan M."/>
            <person name="Daum C."/>
            <person name="Ng V."/>
            <person name="Clum A."/>
            <person name="Steindorff A."/>
            <person name="Ohm R.A."/>
            <person name="Martin F."/>
            <person name="Silar P."/>
            <person name="Natvig D.O."/>
            <person name="Lalanne C."/>
            <person name="Gautier V."/>
            <person name="Ament-Velasquez S.L."/>
            <person name="Kruys A."/>
            <person name="Hutchinson M.I."/>
            <person name="Powell A.J."/>
            <person name="Barry K."/>
            <person name="Miller A.N."/>
            <person name="Grigoriev I.V."/>
            <person name="Debuchy R."/>
            <person name="Gladieux P."/>
            <person name="Hiltunen Thoren M."/>
            <person name="Johannesson H."/>
        </authorList>
    </citation>
    <scope>NUCLEOTIDE SEQUENCE</scope>
    <source>
        <strain evidence="2">PSN309</strain>
    </source>
</reference>
<reference evidence="2" key="2">
    <citation type="submission" date="2023-05" db="EMBL/GenBank/DDBJ databases">
        <authorList>
            <consortium name="Lawrence Berkeley National Laboratory"/>
            <person name="Steindorff A."/>
            <person name="Hensen N."/>
            <person name="Bonometti L."/>
            <person name="Westerberg I."/>
            <person name="Brannstrom I.O."/>
            <person name="Guillou S."/>
            <person name="Cros-Aarteil S."/>
            <person name="Calhoun S."/>
            <person name="Haridas S."/>
            <person name="Kuo A."/>
            <person name="Mondo S."/>
            <person name="Pangilinan J."/>
            <person name="Riley R."/>
            <person name="Labutti K."/>
            <person name="Andreopoulos B."/>
            <person name="Lipzen A."/>
            <person name="Chen C."/>
            <person name="Yanf M."/>
            <person name="Daum C."/>
            <person name="Ng V."/>
            <person name="Clum A."/>
            <person name="Ohm R."/>
            <person name="Martin F."/>
            <person name="Silar P."/>
            <person name="Natvig D."/>
            <person name="Lalanne C."/>
            <person name="Gautier V."/>
            <person name="Ament-Velasquez S.L."/>
            <person name="Kruys A."/>
            <person name="Hutchinson M.I."/>
            <person name="Powell A.J."/>
            <person name="Barry K."/>
            <person name="Miller A.N."/>
            <person name="Grigoriev I.V."/>
            <person name="Debuchy R."/>
            <person name="Gladieux P."/>
            <person name="Thoren M.H."/>
            <person name="Johannesson H."/>
        </authorList>
    </citation>
    <scope>NUCLEOTIDE SEQUENCE</scope>
    <source>
        <strain evidence="2">PSN309</strain>
    </source>
</reference>
<keyword evidence="1" id="KW-0812">Transmembrane</keyword>
<gene>
    <name evidence="2" type="ORF">QBC35DRAFT_5517</name>
</gene>
<dbReference type="AlphaFoldDB" id="A0AAN6X9G2"/>
<evidence type="ECO:0000313" key="3">
    <source>
        <dbReference type="Proteomes" id="UP001302126"/>
    </source>
</evidence>
<organism evidence="2 3">
    <name type="scientific">Podospora australis</name>
    <dbReference type="NCBI Taxonomy" id="1536484"/>
    <lineage>
        <taxon>Eukaryota</taxon>
        <taxon>Fungi</taxon>
        <taxon>Dikarya</taxon>
        <taxon>Ascomycota</taxon>
        <taxon>Pezizomycotina</taxon>
        <taxon>Sordariomycetes</taxon>
        <taxon>Sordariomycetidae</taxon>
        <taxon>Sordariales</taxon>
        <taxon>Podosporaceae</taxon>
        <taxon>Podospora</taxon>
    </lineage>
</organism>
<accession>A0AAN6X9G2</accession>
<keyword evidence="3" id="KW-1185">Reference proteome</keyword>
<sequence>MESEQIFFFWFPQEVGWELFLSVLALFFHHACGFVSIRVLLVCVCVWLLKSFFIQKVMYGLVVTRRGREGGVLLGPRVKGKGEEEEGGRPFLVEVVSNFEQSS</sequence>
<comment type="caution">
    <text evidence="2">The sequence shown here is derived from an EMBL/GenBank/DDBJ whole genome shotgun (WGS) entry which is preliminary data.</text>
</comment>
<name>A0AAN6X9G2_9PEZI</name>